<proteinExistence type="predicted"/>
<organism evidence="1 2">
    <name type="scientific">Geodia barretti</name>
    <name type="common">Barrett's horny sponge</name>
    <dbReference type="NCBI Taxonomy" id="519541"/>
    <lineage>
        <taxon>Eukaryota</taxon>
        <taxon>Metazoa</taxon>
        <taxon>Porifera</taxon>
        <taxon>Demospongiae</taxon>
        <taxon>Heteroscleromorpha</taxon>
        <taxon>Tetractinellida</taxon>
        <taxon>Astrophorina</taxon>
        <taxon>Geodiidae</taxon>
        <taxon>Geodia</taxon>
    </lineage>
</organism>
<accession>A0AA35W302</accession>
<sequence>MASLDARVSIIHAAKIAGELNNWKALTPFLGLSPPQETEIEKSSGDYGEQKRAALLKWTGATDDMIQVATYLSPLSKEDIKKLGRLLGLSDMRVRNNYDGTSASTYLDSILTAWFGKMDDVAQKGGPKWSVLVRALRHTLLGQNGIAEKIRTETLC</sequence>
<evidence type="ECO:0000313" key="1">
    <source>
        <dbReference type="EMBL" id="CAI8005634.1"/>
    </source>
</evidence>
<reference evidence="1" key="1">
    <citation type="submission" date="2023-03" db="EMBL/GenBank/DDBJ databases">
        <authorList>
            <person name="Steffen K."/>
            <person name="Cardenas P."/>
        </authorList>
    </citation>
    <scope>NUCLEOTIDE SEQUENCE</scope>
</reference>
<evidence type="ECO:0008006" key="3">
    <source>
        <dbReference type="Google" id="ProtNLM"/>
    </source>
</evidence>
<name>A0AA35W302_GEOBA</name>
<dbReference type="InterPro" id="IPR011029">
    <property type="entry name" value="DEATH-like_dom_sf"/>
</dbReference>
<dbReference type="EMBL" id="CASHTH010000623">
    <property type="protein sequence ID" value="CAI8005634.1"/>
    <property type="molecule type" value="Genomic_DNA"/>
</dbReference>
<evidence type="ECO:0000313" key="2">
    <source>
        <dbReference type="Proteomes" id="UP001174909"/>
    </source>
</evidence>
<dbReference type="Gene3D" id="1.10.533.10">
    <property type="entry name" value="Death Domain, Fas"/>
    <property type="match status" value="1"/>
</dbReference>
<keyword evidence="2" id="KW-1185">Reference proteome</keyword>
<dbReference type="AlphaFoldDB" id="A0AA35W302"/>
<protein>
    <recommendedName>
        <fullName evidence="3">Death domain-containing protein</fullName>
    </recommendedName>
</protein>
<dbReference type="Proteomes" id="UP001174909">
    <property type="component" value="Unassembled WGS sequence"/>
</dbReference>
<gene>
    <name evidence="1" type="ORF">GBAR_LOCUS4327</name>
</gene>
<comment type="caution">
    <text evidence="1">The sequence shown here is derived from an EMBL/GenBank/DDBJ whole genome shotgun (WGS) entry which is preliminary data.</text>
</comment>
<dbReference type="CDD" id="cd01670">
    <property type="entry name" value="Death"/>
    <property type="match status" value="1"/>
</dbReference>